<sequence length="238" mass="24579">MRSTDTRHLAMPAASAGILMATYLLLRPYGDADSATSPEAAAAYASQWWVVAHLAGSLALVQVGRLGLRIDDLLGTTTTFAARWTGLAGAVLVLPIYGAETFGLHAVGRAGLADATAMTLVGGVRGQDHPAGMTLFALGLLLVTVSGVCTALAWQRAVRSGRWTAPAWAAWPLGIGAALVLPQFYLPPTGRMAFGVVFAVAAVVLAVSATRAQSPSVLRPRETTLRSGVKTTSGSLPS</sequence>
<feature type="transmembrane region" description="Helical" evidence="1">
    <location>
        <begin position="9"/>
        <end position="26"/>
    </location>
</feature>
<dbReference type="AlphaFoldDB" id="A0A1L3MK51"/>
<proteinExistence type="predicted"/>
<protein>
    <submittedName>
        <fullName evidence="2">Uncharacterized protein</fullName>
    </submittedName>
</protein>
<keyword evidence="1" id="KW-0472">Membrane</keyword>
<name>A0A1L3MK51_9MICO</name>
<feature type="transmembrane region" description="Helical" evidence="1">
    <location>
        <begin position="192"/>
        <end position="212"/>
    </location>
</feature>
<keyword evidence="1" id="KW-1133">Transmembrane helix</keyword>
<dbReference type="Proteomes" id="UP000182938">
    <property type="component" value="Chromosome"/>
</dbReference>
<accession>A0A1L3MK51</accession>
<dbReference type="RefSeq" id="WP_072625855.1">
    <property type="nucleotide sequence ID" value="NZ_CP013290.1"/>
</dbReference>
<feature type="transmembrane region" description="Helical" evidence="1">
    <location>
        <begin position="135"/>
        <end position="154"/>
    </location>
</feature>
<organism evidence="2 3">
    <name type="scientific">Janibacter indicus</name>
    <dbReference type="NCBI Taxonomy" id="857417"/>
    <lineage>
        <taxon>Bacteria</taxon>
        <taxon>Bacillati</taxon>
        <taxon>Actinomycetota</taxon>
        <taxon>Actinomycetes</taxon>
        <taxon>Micrococcales</taxon>
        <taxon>Intrasporangiaceae</taxon>
        <taxon>Janibacter</taxon>
    </lineage>
</organism>
<reference evidence="2 3" key="1">
    <citation type="submission" date="2015-11" db="EMBL/GenBank/DDBJ databases">
        <authorList>
            <person name="Zhang Y."/>
            <person name="Guo Z."/>
        </authorList>
    </citation>
    <scope>NUCLEOTIDE SEQUENCE [LARGE SCALE GENOMIC DNA]</scope>
    <source>
        <strain evidence="2 3">YFY001</strain>
    </source>
</reference>
<evidence type="ECO:0000313" key="2">
    <source>
        <dbReference type="EMBL" id="APH02719.1"/>
    </source>
</evidence>
<dbReference type="KEGG" id="jte:ASJ30_15185"/>
<evidence type="ECO:0000256" key="1">
    <source>
        <dbReference type="SAM" id="Phobius"/>
    </source>
</evidence>
<evidence type="ECO:0000313" key="3">
    <source>
        <dbReference type="Proteomes" id="UP000182938"/>
    </source>
</evidence>
<feature type="transmembrane region" description="Helical" evidence="1">
    <location>
        <begin position="80"/>
        <end position="99"/>
    </location>
</feature>
<feature type="transmembrane region" description="Helical" evidence="1">
    <location>
        <begin position="166"/>
        <end position="186"/>
    </location>
</feature>
<gene>
    <name evidence="2" type="ORF">ASJ30_15185</name>
</gene>
<feature type="transmembrane region" description="Helical" evidence="1">
    <location>
        <begin position="46"/>
        <end position="68"/>
    </location>
</feature>
<keyword evidence="3" id="KW-1185">Reference proteome</keyword>
<keyword evidence="1" id="KW-0812">Transmembrane</keyword>
<dbReference type="EMBL" id="CP013290">
    <property type="protein sequence ID" value="APH02719.1"/>
    <property type="molecule type" value="Genomic_DNA"/>
</dbReference>